<proteinExistence type="predicted"/>
<organism evidence="1 2">
    <name type="scientific">Speluncibacter jeojiensis</name>
    <dbReference type="NCBI Taxonomy" id="2710754"/>
    <lineage>
        <taxon>Bacteria</taxon>
        <taxon>Bacillati</taxon>
        <taxon>Actinomycetota</taxon>
        <taxon>Actinomycetes</taxon>
        <taxon>Mycobacteriales</taxon>
        <taxon>Speluncibacteraceae</taxon>
        <taxon>Speluncibacter</taxon>
    </lineage>
</organism>
<gene>
    <name evidence="1" type="ORF">NVS88_03300</name>
</gene>
<dbReference type="EMBL" id="JANRHA010000001">
    <property type="protein sequence ID" value="MDG3013582.1"/>
    <property type="molecule type" value="Genomic_DNA"/>
</dbReference>
<protein>
    <submittedName>
        <fullName evidence="1">Uncharacterized protein</fullName>
    </submittedName>
</protein>
<dbReference type="AlphaFoldDB" id="A0A9X4RCZ4"/>
<comment type="caution">
    <text evidence="1">The sequence shown here is derived from an EMBL/GenBank/DDBJ whole genome shotgun (WGS) entry which is preliminary data.</text>
</comment>
<evidence type="ECO:0000313" key="1">
    <source>
        <dbReference type="EMBL" id="MDG3013582.1"/>
    </source>
</evidence>
<evidence type="ECO:0000313" key="2">
    <source>
        <dbReference type="Proteomes" id="UP001152755"/>
    </source>
</evidence>
<reference evidence="1" key="1">
    <citation type="submission" date="2022-08" db="EMBL/GenBank/DDBJ databases">
        <title>Genome analysis of Corynebacteriales strain.</title>
        <authorList>
            <person name="Lee S.D."/>
        </authorList>
    </citation>
    <scope>NUCLEOTIDE SEQUENCE</scope>
    <source>
        <strain evidence="1">D3-21</strain>
    </source>
</reference>
<name>A0A9X4RCZ4_9ACTN</name>
<keyword evidence="2" id="KW-1185">Reference proteome</keyword>
<accession>A0A9X4RCZ4</accession>
<dbReference type="Proteomes" id="UP001152755">
    <property type="component" value="Unassembled WGS sequence"/>
</dbReference>
<dbReference type="RefSeq" id="WP_332519162.1">
    <property type="nucleotide sequence ID" value="NZ_JANRHA010000001.1"/>
</dbReference>
<sequence>MTVTQTRREAYLEDYAWLRSCGCTHDQIAERFGIQRVSLETTLRRAGFRIPELGEVVIERALARLIAAGGPFTANALPSGESEGLSTSALNRAVQSGLIVRAGRAPSRLHHGNVTTYYPAPVVAELAS</sequence>